<proteinExistence type="predicted"/>
<comment type="caution">
    <text evidence="1">The sequence shown here is derived from an EMBL/GenBank/DDBJ whole genome shotgun (WGS) entry which is preliminary data.</text>
</comment>
<evidence type="ECO:0000313" key="1">
    <source>
        <dbReference type="EMBL" id="GAH80736.1"/>
    </source>
</evidence>
<sequence>MKILDPLPQTTLASPQDALDLISFNHFEDIIAIKVKGTKDIQKGIRASSNI</sequence>
<organism evidence="1">
    <name type="scientific">marine sediment metagenome</name>
    <dbReference type="NCBI Taxonomy" id="412755"/>
    <lineage>
        <taxon>unclassified sequences</taxon>
        <taxon>metagenomes</taxon>
        <taxon>ecological metagenomes</taxon>
    </lineage>
</organism>
<accession>X1IE92</accession>
<dbReference type="AlphaFoldDB" id="X1IE92"/>
<gene>
    <name evidence="1" type="ORF">S03H2_64698</name>
</gene>
<name>X1IE92_9ZZZZ</name>
<protein>
    <submittedName>
        <fullName evidence="1">Uncharacterized protein</fullName>
    </submittedName>
</protein>
<reference evidence="1" key="1">
    <citation type="journal article" date="2014" name="Front. Microbiol.">
        <title>High frequency of phylogenetically diverse reductive dehalogenase-homologous genes in deep subseafloor sedimentary metagenomes.</title>
        <authorList>
            <person name="Kawai M."/>
            <person name="Futagami T."/>
            <person name="Toyoda A."/>
            <person name="Takaki Y."/>
            <person name="Nishi S."/>
            <person name="Hori S."/>
            <person name="Arai W."/>
            <person name="Tsubouchi T."/>
            <person name="Morono Y."/>
            <person name="Uchiyama I."/>
            <person name="Ito T."/>
            <person name="Fujiyama A."/>
            <person name="Inagaki F."/>
            <person name="Takami H."/>
        </authorList>
    </citation>
    <scope>NUCLEOTIDE SEQUENCE</scope>
    <source>
        <strain evidence="1">Expedition CK06-06</strain>
    </source>
</reference>
<dbReference type="EMBL" id="BARU01042058">
    <property type="protein sequence ID" value="GAH80736.1"/>
    <property type="molecule type" value="Genomic_DNA"/>
</dbReference>